<feature type="domain" description="Mur ligase N-terminal catalytic" evidence="15">
    <location>
        <begin position="7"/>
        <end position="105"/>
    </location>
</feature>
<name>A0A6I4VWQ0_9BACL</name>
<evidence type="ECO:0000256" key="13">
    <source>
        <dbReference type="ARBA" id="ARBA00047833"/>
    </source>
</evidence>
<comment type="catalytic activity">
    <reaction evidence="13 14">
        <text>UDP-N-acetyl-alpha-D-muramate + L-alanine + ATP = UDP-N-acetyl-alpha-D-muramoyl-L-alanine + ADP + phosphate + H(+)</text>
        <dbReference type="Rhea" id="RHEA:23372"/>
        <dbReference type="ChEBI" id="CHEBI:15378"/>
        <dbReference type="ChEBI" id="CHEBI:30616"/>
        <dbReference type="ChEBI" id="CHEBI:43474"/>
        <dbReference type="ChEBI" id="CHEBI:57972"/>
        <dbReference type="ChEBI" id="CHEBI:70757"/>
        <dbReference type="ChEBI" id="CHEBI:83898"/>
        <dbReference type="ChEBI" id="CHEBI:456216"/>
        <dbReference type="EC" id="6.3.2.8"/>
    </reaction>
</comment>
<dbReference type="Gene3D" id="3.40.1190.10">
    <property type="entry name" value="Mur-like, catalytic domain"/>
    <property type="match status" value="1"/>
</dbReference>
<dbReference type="GO" id="GO:0005737">
    <property type="term" value="C:cytoplasm"/>
    <property type="evidence" value="ECO:0007669"/>
    <property type="project" value="UniProtKB-SubCell"/>
</dbReference>
<feature type="domain" description="Mur ligase central" evidence="17">
    <location>
        <begin position="110"/>
        <end position="289"/>
    </location>
</feature>
<keyword evidence="9 14" id="KW-0133">Cell shape</keyword>
<comment type="similarity">
    <text evidence="14">Belongs to the MurCDEF family.</text>
</comment>
<feature type="binding site" evidence="14">
    <location>
        <begin position="112"/>
        <end position="118"/>
    </location>
    <ligand>
        <name>ATP</name>
        <dbReference type="ChEBI" id="CHEBI:30616"/>
    </ligand>
</feature>
<dbReference type="InterPro" id="IPR000713">
    <property type="entry name" value="Mur_ligase_N"/>
</dbReference>
<dbReference type="Pfam" id="PF01225">
    <property type="entry name" value="Mur_ligase"/>
    <property type="match status" value="1"/>
</dbReference>
<keyword evidence="8 14" id="KW-0067">ATP-binding</keyword>
<dbReference type="Proteomes" id="UP000430692">
    <property type="component" value="Unassembled WGS sequence"/>
</dbReference>
<evidence type="ECO:0000256" key="11">
    <source>
        <dbReference type="ARBA" id="ARBA00023306"/>
    </source>
</evidence>
<organism evidence="18 19">
    <name type="scientific">Shimazuella alba</name>
    <dbReference type="NCBI Taxonomy" id="2690964"/>
    <lineage>
        <taxon>Bacteria</taxon>
        <taxon>Bacillati</taxon>
        <taxon>Bacillota</taxon>
        <taxon>Bacilli</taxon>
        <taxon>Bacillales</taxon>
        <taxon>Thermoactinomycetaceae</taxon>
        <taxon>Shimazuella</taxon>
    </lineage>
</organism>
<dbReference type="GO" id="GO:0008360">
    <property type="term" value="P:regulation of cell shape"/>
    <property type="evidence" value="ECO:0007669"/>
    <property type="project" value="UniProtKB-KW"/>
</dbReference>
<evidence type="ECO:0000256" key="3">
    <source>
        <dbReference type="ARBA" id="ARBA00012211"/>
    </source>
</evidence>
<evidence type="ECO:0000259" key="17">
    <source>
        <dbReference type="Pfam" id="PF08245"/>
    </source>
</evidence>
<dbReference type="InterPro" id="IPR004101">
    <property type="entry name" value="Mur_ligase_C"/>
</dbReference>
<dbReference type="EC" id="6.3.2.8" evidence="3 14"/>
<dbReference type="SUPFAM" id="SSF51984">
    <property type="entry name" value="MurCD N-terminal domain"/>
    <property type="match status" value="1"/>
</dbReference>
<keyword evidence="5 14" id="KW-0436">Ligase</keyword>
<dbReference type="Gene3D" id="3.90.190.20">
    <property type="entry name" value="Mur ligase, C-terminal domain"/>
    <property type="match status" value="1"/>
</dbReference>
<dbReference type="EMBL" id="WUUL01000013">
    <property type="protein sequence ID" value="MXQ55353.1"/>
    <property type="molecule type" value="Genomic_DNA"/>
</dbReference>
<sequence>MNLTKQHVHFIGIGGYGMSAIARVLLDLNYEVSGSDVEKNALVEKLIKRGATVVIGHEAENVIGADKVVYSTSIAADNVELVEATKRRIPTFHRSEMLADLLNSKKGIAVAGAHGKTTTSSMLAQTLEICEVDPTYIIGGEIVGLKGNAKAGKSDYVVAEADESDGSFLAYHPHLAIVTNIEADHLENYDNDFAKLKQAYVEFINQVRPEGKAIIGWDDEHVRSIAKELTSNVVTYAIDTPADYMAKEIEPEGHLISFAVYHGDERLGKVTLQKPGRHNVLNALAVIVASLSLGLSFHAIAEALYQFQGAKRRFQIIGEVNEILVIDDYAHHPTEIVATLAAAKAINRKIRVVFQPQRYSRTHLLMKEFSEAFGDADEVIINTLYAPAGEAPIPGVNAERLAELIKVNSNPNTTFLATHAQVVDYLITHAEAGDVVFTMGAGDIWRVSHGLVEELVNVSKPSNI</sequence>
<dbReference type="UniPathway" id="UPA00219"/>
<dbReference type="SUPFAM" id="SSF53244">
    <property type="entry name" value="MurD-like peptide ligases, peptide-binding domain"/>
    <property type="match status" value="1"/>
</dbReference>
<evidence type="ECO:0000313" key="19">
    <source>
        <dbReference type="Proteomes" id="UP000430692"/>
    </source>
</evidence>
<comment type="pathway">
    <text evidence="2 14">Cell wall biogenesis; peptidoglycan biosynthesis.</text>
</comment>
<dbReference type="NCBIfam" id="TIGR01082">
    <property type="entry name" value="murC"/>
    <property type="match status" value="1"/>
</dbReference>
<accession>A0A6I4VWQ0</accession>
<dbReference type="Pfam" id="PF08245">
    <property type="entry name" value="Mur_ligase_M"/>
    <property type="match status" value="1"/>
</dbReference>
<evidence type="ECO:0000256" key="12">
    <source>
        <dbReference type="ARBA" id="ARBA00023316"/>
    </source>
</evidence>
<feature type="domain" description="Mur ligase C-terminal" evidence="16">
    <location>
        <begin position="312"/>
        <end position="442"/>
    </location>
</feature>
<gene>
    <name evidence="14" type="primary">murC</name>
    <name evidence="18" type="ORF">GSM42_16855</name>
</gene>
<dbReference type="HAMAP" id="MF_00046">
    <property type="entry name" value="MurC"/>
    <property type="match status" value="1"/>
</dbReference>
<keyword evidence="10 14" id="KW-0573">Peptidoglycan synthesis</keyword>
<evidence type="ECO:0000256" key="2">
    <source>
        <dbReference type="ARBA" id="ARBA00004752"/>
    </source>
</evidence>
<dbReference type="InterPro" id="IPR005758">
    <property type="entry name" value="UDP-N-AcMur_Ala_ligase_MurC"/>
</dbReference>
<dbReference type="GO" id="GO:0071555">
    <property type="term" value="P:cell wall organization"/>
    <property type="evidence" value="ECO:0007669"/>
    <property type="project" value="UniProtKB-KW"/>
</dbReference>
<dbReference type="SUPFAM" id="SSF53623">
    <property type="entry name" value="MurD-like peptide ligases, catalytic domain"/>
    <property type="match status" value="1"/>
</dbReference>
<dbReference type="Gene3D" id="3.40.50.720">
    <property type="entry name" value="NAD(P)-binding Rossmann-like Domain"/>
    <property type="match status" value="1"/>
</dbReference>
<comment type="caution">
    <text evidence="18">The sequence shown here is derived from an EMBL/GenBank/DDBJ whole genome shotgun (WGS) entry which is preliminary data.</text>
</comment>
<dbReference type="InterPro" id="IPR013221">
    <property type="entry name" value="Mur_ligase_cen"/>
</dbReference>
<keyword evidence="7 14" id="KW-0547">Nucleotide-binding</keyword>
<evidence type="ECO:0000256" key="10">
    <source>
        <dbReference type="ARBA" id="ARBA00022984"/>
    </source>
</evidence>
<evidence type="ECO:0000256" key="5">
    <source>
        <dbReference type="ARBA" id="ARBA00022598"/>
    </source>
</evidence>
<proteinExistence type="inferred from homology"/>
<evidence type="ECO:0000313" key="18">
    <source>
        <dbReference type="EMBL" id="MXQ55353.1"/>
    </source>
</evidence>
<protein>
    <recommendedName>
        <fullName evidence="3 14">UDP-N-acetylmuramate--L-alanine ligase</fullName>
        <ecNumber evidence="3 14">6.3.2.8</ecNumber>
    </recommendedName>
    <alternativeName>
        <fullName evidence="14">UDP-N-acetylmuramoyl-L-alanine synthetase</fullName>
    </alternativeName>
</protein>
<keyword evidence="12 14" id="KW-0961">Cell wall biogenesis/degradation</keyword>
<dbReference type="GO" id="GO:0008763">
    <property type="term" value="F:UDP-N-acetylmuramate-L-alanine ligase activity"/>
    <property type="evidence" value="ECO:0007669"/>
    <property type="project" value="UniProtKB-UniRule"/>
</dbReference>
<keyword evidence="11 14" id="KW-0131">Cell cycle</keyword>
<dbReference type="PANTHER" id="PTHR43445:SF3">
    <property type="entry name" value="UDP-N-ACETYLMURAMATE--L-ALANINE LIGASE"/>
    <property type="match status" value="1"/>
</dbReference>
<dbReference type="AlphaFoldDB" id="A0A6I4VWQ0"/>
<evidence type="ECO:0000256" key="4">
    <source>
        <dbReference type="ARBA" id="ARBA00022490"/>
    </source>
</evidence>
<evidence type="ECO:0000256" key="6">
    <source>
        <dbReference type="ARBA" id="ARBA00022618"/>
    </source>
</evidence>
<dbReference type="PANTHER" id="PTHR43445">
    <property type="entry name" value="UDP-N-ACETYLMURAMATE--L-ALANINE LIGASE-RELATED"/>
    <property type="match status" value="1"/>
</dbReference>
<evidence type="ECO:0000256" key="1">
    <source>
        <dbReference type="ARBA" id="ARBA00004496"/>
    </source>
</evidence>
<evidence type="ECO:0000259" key="15">
    <source>
        <dbReference type="Pfam" id="PF01225"/>
    </source>
</evidence>
<keyword evidence="6 14" id="KW-0132">Cell division</keyword>
<keyword evidence="19" id="KW-1185">Reference proteome</keyword>
<evidence type="ECO:0000256" key="9">
    <source>
        <dbReference type="ARBA" id="ARBA00022960"/>
    </source>
</evidence>
<evidence type="ECO:0000259" key="16">
    <source>
        <dbReference type="Pfam" id="PF02875"/>
    </source>
</evidence>
<dbReference type="Pfam" id="PF02875">
    <property type="entry name" value="Mur_ligase_C"/>
    <property type="match status" value="1"/>
</dbReference>
<dbReference type="GO" id="GO:0051301">
    <property type="term" value="P:cell division"/>
    <property type="evidence" value="ECO:0007669"/>
    <property type="project" value="UniProtKB-KW"/>
</dbReference>
<dbReference type="InterPro" id="IPR036615">
    <property type="entry name" value="Mur_ligase_C_dom_sf"/>
</dbReference>
<evidence type="ECO:0000256" key="8">
    <source>
        <dbReference type="ARBA" id="ARBA00022840"/>
    </source>
</evidence>
<dbReference type="InterPro" id="IPR050061">
    <property type="entry name" value="MurCDEF_pg_biosynth"/>
</dbReference>
<evidence type="ECO:0000256" key="7">
    <source>
        <dbReference type="ARBA" id="ARBA00022741"/>
    </source>
</evidence>
<dbReference type="GO" id="GO:0009252">
    <property type="term" value="P:peptidoglycan biosynthetic process"/>
    <property type="evidence" value="ECO:0007669"/>
    <property type="project" value="UniProtKB-UniRule"/>
</dbReference>
<dbReference type="InterPro" id="IPR036565">
    <property type="entry name" value="Mur-like_cat_sf"/>
</dbReference>
<comment type="subcellular location">
    <subcellularLocation>
        <location evidence="1 14">Cytoplasm</location>
    </subcellularLocation>
</comment>
<keyword evidence="4 14" id="KW-0963">Cytoplasm</keyword>
<dbReference type="RefSeq" id="WP_160802702.1">
    <property type="nucleotide sequence ID" value="NZ_WUUL01000013.1"/>
</dbReference>
<comment type="function">
    <text evidence="14">Cell wall formation.</text>
</comment>
<reference evidence="18 19" key="1">
    <citation type="submission" date="2019-12" db="EMBL/GenBank/DDBJ databases">
        <title>Whole-genome analyses of novel actinobacteria.</title>
        <authorList>
            <person name="Sahin N."/>
            <person name="Saygin H."/>
        </authorList>
    </citation>
    <scope>NUCLEOTIDE SEQUENCE [LARGE SCALE GENOMIC DNA]</scope>
    <source>
        <strain evidence="18 19">KC615</strain>
    </source>
</reference>
<evidence type="ECO:0000256" key="14">
    <source>
        <dbReference type="HAMAP-Rule" id="MF_00046"/>
    </source>
</evidence>
<dbReference type="GO" id="GO:0005524">
    <property type="term" value="F:ATP binding"/>
    <property type="evidence" value="ECO:0007669"/>
    <property type="project" value="UniProtKB-UniRule"/>
</dbReference>